<dbReference type="SUPFAM" id="SSF52540">
    <property type="entry name" value="P-loop containing nucleoside triphosphate hydrolases"/>
    <property type="match status" value="1"/>
</dbReference>
<dbReference type="Gene3D" id="3.40.50.300">
    <property type="entry name" value="P-loop containing nucleotide triphosphate hydrolases"/>
    <property type="match status" value="1"/>
</dbReference>
<dbReference type="STRING" id="946122.A0A0C2WPZ9"/>
<dbReference type="InterPro" id="IPR045379">
    <property type="entry name" value="Crinkler_N"/>
</dbReference>
<accession>A0A0C2WPZ9</accession>
<dbReference type="Proteomes" id="UP000054549">
    <property type="component" value="Unassembled WGS sequence"/>
</dbReference>
<dbReference type="GO" id="GO:0043657">
    <property type="term" value="C:host cell"/>
    <property type="evidence" value="ECO:0007669"/>
    <property type="project" value="UniProtKB-SubCell"/>
</dbReference>
<dbReference type="EMBL" id="KN818341">
    <property type="protein sequence ID" value="KIL58328.1"/>
    <property type="molecule type" value="Genomic_DNA"/>
</dbReference>
<protein>
    <recommendedName>
        <fullName evidence="4">Crinkler effector protein N-terminal domain-containing protein</fullName>
    </recommendedName>
</protein>
<dbReference type="Pfam" id="PF20147">
    <property type="entry name" value="Crinkler"/>
    <property type="match status" value="1"/>
</dbReference>
<evidence type="ECO:0000256" key="3">
    <source>
        <dbReference type="ARBA" id="ARBA00022525"/>
    </source>
</evidence>
<proteinExistence type="predicted"/>
<keyword evidence="3" id="KW-0964">Secreted</keyword>
<evidence type="ECO:0000259" key="4">
    <source>
        <dbReference type="Pfam" id="PF20147"/>
    </source>
</evidence>
<dbReference type="InterPro" id="IPR027417">
    <property type="entry name" value="P-loop_NTPase"/>
</dbReference>
<dbReference type="GO" id="GO:0005576">
    <property type="term" value="C:extracellular region"/>
    <property type="evidence" value="ECO:0007669"/>
    <property type="project" value="UniProtKB-SubCell"/>
</dbReference>
<dbReference type="AlphaFoldDB" id="A0A0C2WPZ9"/>
<gene>
    <name evidence="5" type="ORF">M378DRAFT_333405</name>
</gene>
<organism evidence="5 6">
    <name type="scientific">Amanita muscaria (strain Koide BX008)</name>
    <dbReference type="NCBI Taxonomy" id="946122"/>
    <lineage>
        <taxon>Eukaryota</taxon>
        <taxon>Fungi</taxon>
        <taxon>Dikarya</taxon>
        <taxon>Basidiomycota</taxon>
        <taxon>Agaricomycotina</taxon>
        <taxon>Agaricomycetes</taxon>
        <taxon>Agaricomycetidae</taxon>
        <taxon>Agaricales</taxon>
        <taxon>Pluteineae</taxon>
        <taxon>Amanitaceae</taxon>
        <taxon>Amanita</taxon>
    </lineage>
</organism>
<sequence>MDSNLCDLLQSGRQSAVRPVKIIASDDEFKLFCWVVKSDNPFLVKIGKSRTVVELKKAIKKEMEHALAGIDYNTLDIWKLSPAIHSPELGVRLGHVQSPKEITGSIKLDPCYELSEYFSSPLPRHIHIVVQLPFIPSRKHPRSGDDDHEAQRKRTVLQRTWSVSGAIHANEANSKYYLDPGTQEESKRCLEAVSQREFLLLTGARASGKSTRLLWLQQKLEVEGYRALYVTFESVLYKQGTKEFWRSFGTAVASAVYRRKSPKGLTTPISSLSDFLQYFHLESWGERNVVLLIDEFSCLYDATSDVRDDCLQALRALKHSHKTHALQCLIATGTFGIVHLNPSPTSGISSFNVASVVQNPYFSIDETKKLFHEFAEDLGYLIDEDIIEDVWAKSNGHPGMVCLCGRTIYRNLQILLDVLAGTISYKLWQQFPIEDLYGEIAAQNTFYLMIQSLSHPKAYNSLILLRSQFVGFLDEVELKDQTEEKLADFLTSEGVLLKPEPAKARYRMASPLVDGLIRNRLIPLIFRNAPSSALPLQNDGITIHVLDTLIESLKFFDKTLIRDAFSRSYKTPKVTIRGTPSGHVPRESVYDTELMRILSNWLQGWTVTGQCHVRDDLKKHKYCDIVIKKEGQPMVVFELLATGEPSSVKSHIQKTLGYKVLLSAKDAWVVHFTCQKDYCPIWQSELDNVNVVHFAHDFEFTRVLVNARWKDYNGGDQEIVNRLIEL</sequence>
<feature type="domain" description="Crinkler effector protein N-terminal" evidence="4">
    <location>
        <begin position="30"/>
        <end position="131"/>
    </location>
</feature>
<evidence type="ECO:0000313" key="5">
    <source>
        <dbReference type="EMBL" id="KIL58328.1"/>
    </source>
</evidence>
<evidence type="ECO:0000313" key="6">
    <source>
        <dbReference type="Proteomes" id="UP000054549"/>
    </source>
</evidence>
<dbReference type="HOGENOM" id="CLU_023663_0_0_1"/>
<reference evidence="5 6" key="1">
    <citation type="submission" date="2014-04" db="EMBL/GenBank/DDBJ databases">
        <title>Evolutionary Origins and Diversification of the Mycorrhizal Mutualists.</title>
        <authorList>
            <consortium name="DOE Joint Genome Institute"/>
            <consortium name="Mycorrhizal Genomics Consortium"/>
            <person name="Kohler A."/>
            <person name="Kuo A."/>
            <person name="Nagy L.G."/>
            <person name="Floudas D."/>
            <person name="Copeland A."/>
            <person name="Barry K.W."/>
            <person name="Cichocki N."/>
            <person name="Veneault-Fourrey C."/>
            <person name="LaButti K."/>
            <person name="Lindquist E.A."/>
            <person name="Lipzen A."/>
            <person name="Lundell T."/>
            <person name="Morin E."/>
            <person name="Murat C."/>
            <person name="Riley R."/>
            <person name="Ohm R."/>
            <person name="Sun H."/>
            <person name="Tunlid A."/>
            <person name="Henrissat B."/>
            <person name="Grigoriev I.V."/>
            <person name="Hibbett D.S."/>
            <person name="Martin F."/>
        </authorList>
    </citation>
    <scope>NUCLEOTIDE SEQUENCE [LARGE SCALE GENOMIC DNA]</scope>
    <source>
        <strain evidence="5 6">Koide BX008</strain>
    </source>
</reference>
<dbReference type="OrthoDB" id="5596319at2759"/>
<name>A0A0C2WPZ9_AMAMK</name>
<evidence type="ECO:0000256" key="1">
    <source>
        <dbReference type="ARBA" id="ARBA00004340"/>
    </source>
</evidence>
<comment type="subcellular location">
    <subcellularLocation>
        <location evidence="1">Host cell</location>
    </subcellularLocation>
    <subcellularLocation>
        <location evidence="2">Secreted</location>
    </subcellularLocation>
</comment>
<evidence type="ECO:0000256" key="2">
    <source>
        <dbReference type="ARBA" id="ARBA00004613"/>
    </source>
</evidence>
<dbReference type="InParanoid" id="A0A0C2WPZ9"/>
<keyword evidence="6" id="KW-1185">Reference proteome</keyword>